<sequence>MDAVDPCALLTADQRGQLKVDSFRPQTNSTEIYRGAKECAFEVSAKAPYYRYYATLVTTEGIDAWLSGKRNVDAELVSVERYPAVQYDLAGQGANAAPCTTSVDVADGQQLQVRAATSGKDFSQDQVCEMSEQAAGLALTTLKTLA</sequence>
<evidence type="ECO:0008006" key="3">
    <source>
        <dbReference type="Google" id="ProtNLM"/>
    </source>
</evidence>
<dbReference type="Pfam" id="PF12079">
    <property type="entry name" value="DUF3558"/>
    <property type="match status" value="1"/>
</dbReference>
<proteinExistence type="predicted"/>
<dbReference type="InterPro" id="IPR024520">
    <property type="entry name" value="DUF3558"/>
</dbReference>
<dbReference type="Proteomes" id="UP001165042">
    <property type="component" value="Unassembled WGS sequence"/>
</dbReference>
<accession>A0A9W6V735</accession>
<evidence type="ECO:0000313" key="2">
    <source>
        <dbReference type="Proteomes" id="UP001165042"/>
    </source>
</evidence>
<gene>
    <name evidence="1" type="ORF">Aglo03_31160</name>
</gene>
<organism evidence="1 2">
    <name type="scientific">Actinokineospora globicatena</name>
    <dbReference type="NCBI Taxonomy" id="103729"/>
    <lineage>
        <taxon>Bacteria</taxon>
        <taxon>Bacillati</taxon>
        <taxon>Actinomycetota</taxon>
        <taxon>Actinomycetes</taxon>
        <taxon>Pseudonocardiales</taxon>
        <taxon>Pseudonocardiaceae</taxon>
        <taxon>Actinokineospora</taxon>
    </lineage>
</organism>
<dbReference type="AlphaFoldDB" id="A0A9W6V735"/>
<evidence type="ECO:0000313" key="1">
    <source>
        <dbReference type="EMBL" id="GLW92300.1"/>
    </source>
</evidence>
<protein>
    <recommendedName>
        <fullName evidence="3">DUF3558 domain-containing protein</fullName>
    </recommendedName>
</protein>
<comment type="caution">
    <text evidence="1">The sequence shown here is derived from an EMBL/GenBank/DDBJ whole genome shotgun (WGS) entry which is preliminary data.</text>
</comment>
<reference evidence="1" key="1">
    <citation type="submission" date="2023-02" db="EMBL/GenBank/DDBJ databases">
        <title>Actinokineospora globicatena NBRC 15670.</title>
        <authorList>
            <person name="Ichikawa N."/>
            <person name="Sato H."/>
            <person name="Tonouchi N."/>
        </authorList>
    </citation>
    <scope>NUCLEOTIDE SEQUENCE</scope>
    <source>
        <strain evidence="1">NBRC 15670</strain>
    </source>
</reference>
<keyword evidence="2" id="KW-1185">Reference proteome</keyword>
<name>A0A9W6V735_9PSEU</name>
<dbReference type="EMBL" id="BSSD01000004">
    <property type="protein sequence ID" value="GLW92300.1"/>
    <property type="molecule type" value="Genomic_DNA"/>
</dbReference>